<dbReference type="Gene3D" id="3.10.400.10">
    <property type="entry name" value="Sulfate adenylyltransferase"/>
    <property type="match status" value="1"/>
</dbReference>
<dbReference type="InterPro" id="IPR025980">
    <property type="entry name" value="ATP-Sase_PUA-like_dom"/>
</dbReference>
<dbReference type="CDD" id="cd00517">
    <property type="entry name" value="ATPS"/>
    <property type="match status" value="1"/>
</dbReference>
<comment type="caution">
    <text evidence="11">The sequence shown here is derived from an EMBL/GenBank/DDBJ whole genome shotgun (WGS) entry which is preliminary data.</text>
</comment>
<keyword evidence="4 8" id="KW-0547">Nucleotide-binding</keyword>
<dbReference type="InterPro" id="IPR024951">
    <property type="entry name" value="Sulfurylase_cat_dom"/>
</dbReference>
<dbReference type="PANTHER" id="PTHR43509">
    <property type="match status" value="1"/>
</dbReference>
<dbReference type="InterPro" id="IPR020792">
    <property type="entry name" value="SO4_adenylyltransferase_pro"/>
</dbReference>
<dbReference type="InterPro" id="IPR014729">
    <property type="entry name" value="Rossmann-like_a/b/a_fold"/>
</dbReference>
<feature type="domain" description="Sulphate adenylyltransferase catalytic" evidence="9">
    <location>
        <begin position="171"/>
        <end position="381"/>
    </location>
</feature>
<dbReference type="GO" id="GO:0004781">
    <property type="term" value="F:sulfate adenylyltransferase (ATP) activity"/>
    <property type="evidence" value="ECO:0007669"/>
    <property type="project" value="UniProtKB-UniRule"/>
</dbReference>
<dbReference type="STRING" id="1157490.EL26_06365"/>
<dbReference type="GO" id="GO:0005524">
    <property type="term" value="F:ATP binding"/>
    <property type="evidence" value="ECO:0007669"/>
    <property type="project" value="UniProtKB-KW"/>
</dbReference>
<dbReference type="Gene3D" id="3.40.50.620">
    <property type="entry name" value="HUPs"/>
    <property type="match status" value="1"/>
</dbReference>
<sequence length="389" mass="43017">MSGLIAPHGGTLIDRVLTGEELQKQRERAAGLKQVALDAFALSDLELIAVGAFSPLTGFMGSADYNNVVDNMRLADGTVWSLPITLPVTEEAAAAIEVGESVALVGEDGVIYGLLDVTEKFTPDKVREAENVYRTAEDAHPGVAKLYARPNVYLAGPIWLLERDPNKDFPDFRFDPKETRQLFADRGWKTVVGFQTRNPVHRAHEYIQKSALEIVDGLFLNPLVGETKSDDIPADVRMESYQVLLSNYYPAERVQLGVFPAAMRYAGPREAVFHAMVRKNFGCTHFIVGRDHAGVGSYYGTYDAQLIFSNFTAEELGIQPLFFEHSFYCTKCQSMASTKTCPHGKEDHLTLSGTKVREKLRNGEALPVEFTRPEVAAVLIQGLREKASV</sequence>
<protein>
    <recommendedName>
        <fullName evidence="8">Sulfate adenylyltransferase</fullName>
        <ecNumber evidence="8">2.7.7.4</ecNumber>
    </recommendedName>
    <alternativeName>
        <fullName evidence="8">ATP-sulfurylase</fullName>
    </alternativeName>
    <alternativeName>
        <fullName evidence="8">Sulfate adenylate transferase</fullName>
        <shortName evidence="8">SAT</shortName>
    </alternativeName>
</protein>
<evidence type="ECO:0000256" key="8">
    <source>
        <dbReference type="HAMAP-Rule" id="MF_00066"/>
    </source>
</evidence>
<evidence type="ECO:0000259" key="9">
    <source>
        <dbReference type="Pfam" id="PF01747"/>
    </source>
</evidence>
<evidence type="ECO:0000256" key="2">
    <source>
        <dbReference type="ARBA" id="ARBA00022679"/>
    </source>
</evidence>
<evidence type="ECO:0000256" key="6">
    <source>
        <dbReference type="ARBA" id="ARBA00037980"/>
    </source>
</evidence>
<comment type="similarity">
    <text evidence="6 8">Belongs to the sulfate adenylyltransferase family.</text>
</comment>
<dbReference type="SUPFAM" id="SSF88697">
    <property type="entry name" value="PUA domain-like"/>
    <property type="match status" value="1"/>
</dbReference>
<comment type="pathway">
    <text evidence="1 8">Sulfur metabolism; hydrogen sulfide biosynthesis; sulfite from sulfate: step 1/3.</text>
</comment>
<organism evidence="11 12">
    <name type="scientific">Tumebacillus flagellatus</name>
    <dbReference type="NCBI Taxonomy" id="1157490"/>
    <lineage>
        <taxon>Bacteria</taxon>
        <taxon>Bacillati</taxon>
        <taxon>Bacillota</taxon>
        <taxon>Bacilli</taxon>
        <taxon>Bacillales</taxon>
        <taxon>Alicyclobacillaceae</taxon>
        <taxon>Tumebacillus</taxon>
    </lineage>
</organism>
<dbReference type="NCBIfam" id="TIGR00339">
    <property type="entry name" value="sopT"/>
    <property type="match status" value="1"/>
</dbReference>
<dbReference type="HAMAP" id="MF_00066">
    <property type="entry name" value="Sulf_adenylyltr"/>
    <property type="match status" value="1"/>
</dbReference>
<evidence type="ECO:0000256" key="3">
    <source>
        <dbReference type="ARBA" id="ARBA00022695"/>
    </source>
</evidence>
<dbReference type="SUPFAM" id="SSF52374">
    <property type="entry name" value="Nucleotidylyl transferase"/>
    <property type="match status" value="1"/>
</dbReference>
<keyword evidence="5 8" id="KW-0067">ATP-binding</keyword>
<evidence type="ECO:0000256" key="5">
    <source>
        <dbReference type="ARBA" id="ARBA00022840"/>
    </source>
</evidence>
<evidence type="ECO:0000313" key="12">
    <source>
        <dbReference type="Proteomes" id="UP000027931"/>
    </source>
</evidence>
<reference evidence="11 12" key="1">
    <citation type="journal article" date="2013" name="Int. J. Syst. Evol. Microbiol.">
        <title>Tumebacillus flagellatus sp. nov., an alpha-amylase/pullulanase-producing bacterium isolated from cassava wastewater.</title>
        <authorList>
            <person name="Wang Q."/>
            <person name="Xie N."/>
            <person name="Qin Y."/>
            <person name="Shen N."/>
            <person name="Zhu J."/>
            <person name="Mi H."/>
            <person name="Huang R."/>
        </authorList>
    </citation>
    <scope>NUCLEOTIDE SEQUENCE [LARGE SCALE GENOMIC DNA]</scope>
    <source>
        <strain evidence="11 12">GST4</strain>
    </source>
</reference>
<keyword evidence="12" id="KW-1185">Reference proteome</keyword>
<gene>
    <name evidence="8 11" type="primary">sat</name>
    <name evidence="11" type="ORF">EL26_06365</name>
</gene>
<keyword evidence="3 8" id="KW-0548">Nucleotidyltransferase</keyword>
<evidence type="ECO:0000256" key="4">
    <source>
        <dbReference type="ARBA" id="ARBA00022741"/>
    </source>
</evidence>
<evidence type="ECO:0000256" key="1">
    <source>
        <dbReference type="ARBA" id="ARBA00005048"/>
    </source>
</evidence>
<dbReference type="OrthoDB" id="9804504at2"/>
<dbReference type="EC" id="2.7.7.4" evidence="8"/>
<evidence type="ECO:0000313" key="11">
    <source>
        <dbReference type="EMBL" id="KEO84084.1"/>
    </source>
</evidence>
<dbReference type="UniPathway" id="UPA00140">
    <property type="reaction ID" value="UER00204"/>
</dbReference>
<dbReference type="Pfam" id="PF01747">
    <property type="entry name" value="ATP-sulfurylase"/>
    <property type="match status" value="1"/>
</dbReference>
<dbReference type="AlphaFoldDB" id="A0A074LSJ0"/>
<dbReference type="EMBL" id="JMIR01000006">
    <property type="protein sequence ID" value="KEO84084.1"/>
    <property type="molecule type" value="Genomic_DNA"/>
</dbReference>
<dbReference type="InterPro" id="IPR015947">
    <property type="entry name" value="PUA-like_sf"/>
</dbReference>
<dbReference type="Proteomes" id="UP000027931">
    <property type="component" value="Unassembled WGS sequence"/>
</dbReference>
<name>A0A074LSJ0_9BACL</name>
<evidence type="ECO:0000259" key="10">
    <source>
        <dbReference type="Pfam" id="PF14306"/>
    </source>
</evidence>
<dbReference type="GO" id="GO:0070814">
    <property type="term" value="P:hydrogen sulfide biosynthetic process"/>
    <property type="evidence" value="ECO:0007669"/>
    <property type="project" value="UniProtKB-UniRule"/>
</dbReference>
<dbReference type="NCBIfam" id="NF003166">
    <property type="entry name" value="PRK04149.1"/>
    <property type="match status" value="1"/>
</dbReference>
<evidence type="ECO:0000256" key="7">
    <source>
        <dbReference type="ARBA" id="ARBA00049370"/>
    </source>
</evidence>
<dbReference type="eggNOG" id="COG2046">
    <property type="taxonomic scope" value="Bacteria"/>
</dbReference>
<accession>A0A074LSJ0</accession>
<dbReference type="PANTHER" id="PTHR43509:SF1">
    <property type="entry name" value="SULFATE ADENYLYLTRANSFERASE"/>
    <property type="match status" value="1"/>
</dbReference>
<dbReference type="Pfam" id="PF14306">
    <property type="entry name" value="PUA_2"/>
    <property type="match status" value="1"/>
</dbReference>
<proteinExistence type="inferred from homology"/>
<comment type="catalytic activity">
    <reaction evidence="7 8">
        <text>sulfate + ATP + H(+) = adenosine 5'-phosphosulfate + diphosphate</text>
        <dbReference type="Rhea" id="RHEA:18133"/>
        <dbReference type="ChEBI" id="CHEBI:15378"/>
        <dbReference type="ChEBI" id="CHEBI:16189"/>
        <dbReference type="ChEBI" id="CHEBI:30616"/>
        <dbReference type="ChEBI" id="CHEBI:33019"/>
        <dbReference type="ChEBI" id="CHEBI:58243"/>
        <dbReference type="EC" id="2.7.7.4"/>
    </reaction>
</comment>
<keyword evidence="2 8" id="KW-0808">Transferase</keyword>
<dbReference type="InterPro" id="IPR002650">
    <property type="entry name" value="Sulphate_adenylyltransferase"/>
</dbReference>
<dbReference type="GO" id="GO:0000103">
    <property type="term" value="P:sulfate assimilation"/>
    <property type="evidence" value="ECO:0007669"/>
    <property type="project" value="UniProtKB-UniRule"/>
</dbReference>
<dbReference type="RefSeq" id="WP_038085683.1">
    <property type="nucleotide sequence ID" value="NZ_JMIR01000006.1"/>
</dbReference>
<feature type="domain" description="ATP-sulfurylase PUA-like" evidence="10">
    <location>
        <begin position="5"/>
        <end position="163"/>
    </location>
</feature>